<dbReference type="RefSeq" id="WP_221280184.1">
    <property type="nucleotide sequence ID" value="NZ_AP024814.1"/>
</dbReference>
<evidence type="ECO:0000313" key="3">
    <source>
        <dbReference type="Proteomes" id="UP000826775"/>
    </source>
</evidence>
<organism evidence="2 3">
    <name type="scientific">Helicobacter gastrocanis</name>
    <dbReference type="NCBI Taxonomy" id="2849641"/>
    <lineage>
        <taxon>Bacteria</taxon>
        <taxon>Pseudomonadati</taxon>
        <taxon>Campylobacterota</taxon>
        <taxon>Epsilonproteobacteria</taxon>
        <taxon>Campylobacterales</taxon>
        <taxon>Helicobacteraceae</taxon>
        <taxon>Helicobacter</taxon>
    </lineage>
</organism>
<name>A0ABN6I4M3_9HELI</name>
<keyword evidence="3" id="KW-1185">Reference proteome</keyword>
<gene>
    <name evidence="2" type="ORF">NHP190003_04100</name>
</gene>
<keyword evidence="1" id="KW-0812">Transmembrane</keyword>
<dbReference type="EMBL" id="AP024814">
    <property type="protein sequence ID" value="BCZ17128.1"/>
    <property type="molecule type" value="Genomic_DNA"/>
</dbReference>
<protein>
    <submittedName>
        <fullName evidence="2">Uncharacterized protein</fullName>
    </submittedName>
</protein>
<proteinExistence type="predicted"/>
<reference evidence="2 3" key="1">
    <citation type="submission" date="2021-07" db="EMBL/GenBank/DDBJ databases">
        <title>Novel Helicobacter sp. Isolated from a dog.</title>
        <authorList>
            <person name="Rimbara E."/>
            <person name="Suzuki M."/>
        </authorList>
    </citation>
    <scope>NUCLEOTIDE SEQUENCE [LARGE SCALE GENOMIC DNA]</scope>
    <source>
        <strain evidence="3">NHP19-003</strain>
    </source>
</reference>
<dbReference type="Proteomes" id="UP000826775">
    <property type="component" value="Chromosome"/>
</dbReference>
<evidence type="ECO:0000313" key="2">
    <source>
        <dbReference type="EMBL" id="BCZ17128.1"/>
    </source>
</evidence>
<feature type="transmembrane region" description="Helical" evidence="1">
    <location>
        <begin position="102"/>
        <end position="119"/>
    </location>
</feature>
<sequence length="147" mass="17575">MRLRLTYTHCTLYVLGFYLYSNLQALYPIYPPLLSLLFMLYKNRGEVRLQDRYILCIFACLLLFEAINQEPLGVLILLFILYEKIVLQFVLRTFEEHILWEVFHMVAVYVLYTLLLATLHDTPLAPWDRLLTYSALEFILWRAYARA</sequence>
<keyword evidence="1" id="KW-1133">Transmembrane helix</keyword>
<evidence type="ECO:0000256" key="1">
    <source>
        <dbReference type="SAM" id="Phobius"/>
    </source>
</evidence>
<accession>A0ABN6I4M3</accession>
<keyword evidence="1" id="KW-0472">Membrane</keyword>